<evidence type="ECO:0000256" key="2">
    <source>
        <dbReference type="SAM" id="MobiDB-lite"/>
    </source>
</evidence>
<dbReference type="EMBL" id="JAKMXF010000088">
    <property type="protein sequence ID" value="KAI6658520.1"/>
    <property type="molecule type" value="Genomic_DNA"/>
</dbReference>
<keyword evidence="1" id="KW-0175">Coiled coil</keyword>
<evidence type="ECO:0000313" key="3">
    <source>
        <dbReference type="EMBL" id="KAI6658520.1"/>
    </source>
</evidence>
<proteinExistence type="predicted"/>
<feature type="region of interest" description="Disordered" evidence="2">
    <location>
        <begin position="57"/>
        <end position="77"/>
    </location>
</feature>
<feature type="region of interest" description="Disordered" evidence="2">
    <location>
        <begin position="1"/>
        <end position="21"/>
    </location>
</feature>
<comment type="caution">
    <text evidence="3">The sequence shown here is derived from an EMBL/GenBank/DDBJ whole genome shotgun (WGS) entry which is preliminary data.</text>
</comment>
<dbReference type="AlphaFoldDB" id="A0AAV7KCC9"/>
<dbReference type="Proteomes" id="UP001165289">
    <property type="component" value="Unassembled WGS sequence"/>
</dbReference>
<gene>
    <name evidence="3" type="ORF">LOD99_15320</name>
</gene>
<reference evidence="3 4" key="1">
    <citation type="journal article" date="2023" name="BMC Biol.">
        <title>The compact genome of the sponge Oopsacas minuta (Hexactinellida) is lacking key metazoan core genes.</title>
        <authorList>
            <person name="Santini S."/>
            <person name="Schenkelaars Q."/>
            <person name="Jourda C."/>
            <person name="Duchesne M."/>
            <person name="Belahbib H."/>
            <person name="Rocher C."/>
            <person name="Selva M."/>
            <person name="Riesgo A."/>
            <person name="Vervoort M."/>
            <person name="Leys S.P."/>
            <person name="Kodjabachian L."/>
            <person name="Le Bivic A."/>
            <person name="Borchiellini C."/>
            <person name="Claverie J.M."/>
            <person name="Renard E."/>
        </authorList>
    </citation>
    <scope>NUCLEOTIDE SEQUENCE [LARGE SCALE GENOMIC DNA]</scope>
    <source>
        <strain evidence="3">SPO-2</strain>
    </source>
</reference>
<keyword evidence="4" id="KW-1185">Reference proteome</keyword>
<protein>
    <submittedName>
        <fullName evidence="3">Uncharacterized protein</fullName>
    </submittedName>
</protein>
<sequence>MSVYSNEVEEFNMSSEHENELIRKRQEHEIKILGDMEREIRNKLTFLEESIKRMRKKKMMKKSIHQRSVSNPEENTEMKNNCQFEPVKSKSSENIVNAVINRGVLRSSASYDNRRLNKIYVPIVPETRRVRAGTPDNYLAETQPQYNYSQNIEEPTRSTERIERPKTSNGIYSPYIPTVERNNYTRHPQPSHIVKTLSAGVATKKYRQYEKENYYPRVNPAITGAMYGKKKSLNDIMPRDQDRWQRNIDTNPGRSSSAFGMYRTNISVGGRSICDTNSLTRTRNEPIRTRARQVESKQRFPEYMQKEVRSYSTENLLEKRPLAKTNSTILNSNDFQIISLESRTVAQQIKLKELEKRYYNEDKILTKTEWATFVSKFSETQKEVRNLDNEWQELFNELISYNSEYNDHMNKIRMWVTALKADSKFLQDIMAQNLGTSM</sequence>
<feature type="compositionally biased region" description="Polar residues" evidence="2">
    <location>
        <begin position="66"/>
        <end position="77"/>
    </location>
</feature>
<accession>A0AAV7KCC9</accession>
<organism evidence="3 4">
    <name type="scientific">Oopsacas minuta</name>
    <dbReference type="NCBI Taxonomy" id="111878"/>
    <lineage>
        <taxon>Eukaryota</taxon>
        <taxon>Metazoa</taxon>
        <taxon>Porifera</taxon>
        <taxon>Hexactinellida</taxon>
        <taxon>Hexasterophora</taxon>
        <taxon>Lyssacinosida</taxon>
        <taxon>Leucopsacidae</taxon>
        <taxon>Oopsacas</taxon>
    </lineage>
</organism>
<feature type="coiled-coil region" evidence="1">
    <location>
        <begin position="337"/>
        <end position="397"/>
    </location>
</feature>
<name>A0AAV7KCC9_9METZ</name>
<evidence type="ECO:0000256" key="1">
    <source>
        <dbReference type="SAM" id="Coils"/>
    </source>
</evidence>
<evidence type="ECO:0000313" key="4">
    <source>
        <dbReference type="Proteomes" id="UP001165289"/>
    </source>
</evidence>